<dbReference type="PANTHER" id="PTHR19372:SF7">
    <property type="entry name" value="SULFITE OXIDASE, MITOCHONDRIAL"/>
    <property type="match status" value="1"/>
</dbReference>
<evidence type="ECO:0000256" key="2">
    <source>
        <dbReference type="ARBA" id="ARBA00022505"/>
    </source>
</evidence>
<evidence type="ECO:0000256" key="1">
    <source>
        <dbReference type="ARBA" id="ARBA00001924"/>
    </source>
</evidence>
<dbReference type="GO" id="GO:0006790">
    <property type="term" value="P:sulfur compound metabolic process"/>
    <property type="evidence" value="ECO:0007669"/>
    <property type="project" value="TreeGrafter"/>
</dbReference>
<feature type="domain" description="Moybdenum cofactor oxidoreductase dimerisation" evidence="6">
    <location>
        <begin position="264"/>
        <end position="363"/>
    </location>
</feature>
<evidence type="ECO:0000313" key="7">
    <source>
        <dbReference type="EMBL" id="PQJ10761.1"/>
    </source>
</evidence>
<evidence type="ECO:0000313" key="8">
    <source>
        <dbReference type="Proteomes" id="UP000239872"/>
    </source>
</evidence>
<dbReference type="PRINTS" id="PR00407">
    <property type="entry name" value="EUMOPTERIN"/>
</dbReference>
<organism evidence="7 8">
    <name type="scientific">Flavipsychrobacter stenotrophus</name>
    <dbReference type="NCBI Taxonomy" id="2077091"/>
    <lineage>
        <taxon>Bacteria</taxon>
        <taxon>Pseudomonadati</taxon>
        <taxon>Bacteroidota</taxon>
        <taxon>Chitinophagia</taxon>
        <taxon>Chitinophagales</taxon>
        <taxon>Chitinophagaceae</taxon>
        <taxon>Flavipsychrobacter</taxon>
    </lineage>
</organism>
<dbReference type="GO" id="GO:0020037">
    <property type="term" value="F:heme binding"/>
    <property type="evidence" value="ECO:0007669"/>
    <property type="project" value="TreeGrafter"/>
</dbReference>
<keyword evidence="3" id="KW-0479">Metal-binding</keyword>
<dbReference type="InterPro" id="IPR008335">
    <property type="entry name" value="Mopterin_OxRdtase_euk"/>
</dbReference>
<dbReference type="Gene3D" id="3.90.420.10">
    <property type="entry name" value="Oxidoreductase, molybdopterin-binding domain"/>
    <property type="match status" value="1"/>
</dbReference>
<dbReference type="InterPro" id="IPR005066">
    <property type="entry name" value="MoCF_OxRdtse_dimer"/>
</dbReference>
<keyword evidence="4" id="KW-0560">Oxidoreductase</keyword>
<dbReference type="GO" id="GO:0030151">
    <property type="term" value="F:molybdenum ion binding"/>
    <property type="evidence" value="ECO:0007669"/>
    <property type="project" value="InterPro"/>
</dbReference>
<keyword evidence="2" id="KW-0500">Molybdenum</keyword>
<dbReference type="Pfam" id="PF00174">
    <property type="entry name" value="Oxidored_molyb"/>
    <property type="match status" value="1"/>
</dbReference>
<dbReference type="AlphaFoldDB" id="A0A2S7SVW8"/>
<keyword evidence="8" id="KW-1185">Reference proteome</keyword>
<name>A0A2S7SVW8_9BACT</name>
<evidence type="ECO:0000259" key="6">
    <source>
        <dbReference type="Pfam" id="PF03404"/>
    </source>
</evidence>
<evidence type="ECO:0000259" key="5">
    <source>
        <dbReference type="Pfam" id="PF00174"/>
    </source>
</evidence>
<comment type="caution">
    <text evidence="7">The sequence shown here is derived from an EMBL/GenBank/DDBJ whole genome shotgun (WGS) entry which is preliminary data.</text>
</comment>
<dbReference type="Proteomes" id="UP000239872">
    <property type="component" value="Unassembled WGS sequence"/>
</dbReference>
<dbReference type="SUPFAM" id="SSF56524">
    <property type="entry name" value="Oxidoreductase molybdopterin-binding domain"/>
    <property type="match status" value="1"/>
</dbReference>
<feature type="domain" description="Oxidoreductase molybdopterin-binding" evidence="5">
    <location>
        <begin position="68"/>
        <end position="237"/>
    </location>
</feature>
<dbReference type="InterPro" id="IPR036374">
    <property type="entry name" value="OxRdtase_Mopterin-bd_sf"/>
</dbReference>
<dbReference type="SUPFAM" id="SSF81296">
    <property type="entry name" value="E set domains"/>
    <property type="match status" value="1"/>
</dbReference>
<dbReference type="GO" id="GO:0008482">
    <property type="term" value="F:sulfite oxidase activity"/>
    <property type="evidence" value="ECO:0007669"/>
    <property type="project" value="TreeGrafter"/>
</dbReference>
<accession>A0A2S7SVW8</accession>
<dbReference type="InterPro" id="IPR000572">
    <property type="entry name" value="OxRdtase_Mopterin-bd_dom"/>
</dbReference>
<evidence type="ECO:0000256" key="3">
    <source>
        <dbReference type="ARBA" id="ARBA00022723"/>
    </source>
</evidence>
<comment type="cofactor">
    <cofactor evidence="1">
        <name>Mo-molybdopterin</name>
        <dbReference type="ChEBI" id="CHEBI:71302"/>
    </cofactor>
</comment>
<dbReference type="Gene3D" id="2.60.40.650">
    <property type="match status" value="1"/>
</dbReference>
<dbReference type="Pfam" id="PF03404">
    <property type="entry name" value="Mo-co_dimer"/>
    <property type="match status" value="1"/>
</dbReference>
<evidence type="ECO:0000256" key="4">
    <source>
        <dbReference type="ARBA" id="ARBA00023002"/>
    </source>
</evidence>
<sequence length="380" mass="42855">MSLHLLSCNDVPPTKVTEPRQTVTYPEKKEMYLMTDRPPQLETPLKIFRQDITPNEYFFVRWHMSQIVTRIDIDTFRLYVEGAVQKPLALSMNDLKTKFTADSIVALAICAGNSRSTFTPRVPGTQWANGSMGNAKWKGVRLKDILKMAGANEKAVDVSFQGLDRPPLPSMPAFIKSLSMNHAMEDEILVAYEMNGQPLPMLNGYPLKLIVPGWYATYWIGALSNINVMVDSFHGFWMAKAYQIPKEPGINESPDNLAKATVPINKIMMHSIFVEPEVDAPLTANKPCQVEGLAFTDGTAIKKVEISTDDGKTWIETKLDAEIGKYSWRRWRYNWTPTAKGTYHLKVRATDVAGNTQPEKQWNRSGYGRGFIECIDVTVN</sequence>
<proteinExistence type="predicted"/>
<dbReference type="GO" id="GO:0043546">
    <property type="term" value="F:molybdopterin cofactor binding"/>
    <property type="evidence" value="ECO:0007669"/>
    <property type="project" value="TreeGrafter"/>
</dbReference>
<reference evidence="7 8" key="1">
    <citation type="submission" date="2018-01" db="EMBL/GenBank/DDBJ databases">
        <title>A novel member of the phylum Bacteroidetes isolated from glacier ice.</title>
        <authorList>
            <person name="Liu Q."/>
            <person name="Xin Y.-H."/>
        </authorList>
    </citation>
    <scope>NUCLEOTIDE SEQUENCE [LARGE SCALE GENOMIC DNA]</scope>
    <source>
        <strain evidence="7 8">RB1R16</strain>
    </source>
</reference>
<gene>
    <name evidence="7" type="ORF">CJD36_012380</name>
</gene>
<dbReference type="InterPro" id="IPR014756">
    <property type="entry name" value="Ig_E-set"/>
</dbReference>
<protein>
    <submittedName>
        <fullName evidence="7">Cytochrome C biosynthesis protein</fullName>
    </submittedName>
</protein>
<dbReference type="EMBL" id="PPSL01000003">
    <property type="protein sequence ID" value="PQJ10761.1"/>
    <property type="molecule type" value="Genomic_DNA"/>
</dbReference>
<dbReference type="PANTHER" id="PTHR19372">
    <property type="entry name" value="SULFITE REDUCTASE"/>
    <property type="match status" value="1"/>
</dbReference>